<feature type="transmembrane region" description="Helical" evidence="1">
    <location>
        <begin position="240"/>
        <end position="260"/>
    </location>
</feature>
<feature type="transmembrane region" description="Helical" evidence="1">
    <location>
        <begin position="114"/>
        <end position="134"/>
    </location>
</feature>
<feature type="transmembrane region" description="Helical" evidence="1">
    <location>
        <begin position="6"/>
        <end position="25"/>
    </location>
</feature>
<keyword evidence="3" id="KW-1185">Reference proteome</keyword>
<name>A0A8J7JBL0_9CYAN</name>
<keyword evidence="1" id="KW-0472">Membrane</keyword>
<feature type="transmembrane region" description="Helical" evidence="1">
    <location>
        <begin position="313"/>
        <end position="335"/>
    </location>
</feature>
<accession>A0A8J7JBL0</accession>
<proteinExistence type="predicted"/>
<evidence type="ECO:0000256" key="1">
    <source>
        <dbReference type="SAM" id="Phobius"/>
    </source>
</evidence>
<feature type="transmembrane region" description="Helical" evidence="1">
    <location>
        <begin position="204"/>
        <end position="228"/>
    </location>
</feature>
<evidence type="ECO:0008006" key="4">
    <source>
        <dbReference type="Google" id="ProtNLM"/>
    </source>
</evidence>
<dbReference type="EMBL" id="JADEWZ010000018">
    <property type="protein sequence ID" value="MBE9116910.1"/>
    <property type="molecule type" value="Genomic_DNA"/>
</dbReference>
<evidence type="ECO:0000313" key="2">
    <source>
        <dbReference type="EMBL" id="MBE9116910.1"/>
    </source>
</evidence>
<dbReference type="AlphaFoldDB" id="A0A8J7JBL0"/>
<feature type="transmembrane region" description="Helical" evidence="1">
    <location>
        <begin position="347"/>
        <end position="364"/>
    </location>
</feature>
<organism evidence="2 3">
    <name type="scientific">Lusitaniella coriacea LEGE 07157</name>
    <dbReference type="NCBI Taxonomy" id="945747"/>
    <lineage>
        <taxon>Bacteria</taxon>
        <taxon>Bacillati</taxon>
        <taxon>Cyanobacteriota</taxon>
        <taxon>Cyanophyceae</taxon>
        <taxon>Spirulinales</taxon>
        <taxon>Lusitaniellaceae</taxon>
        <taxon>Lusitaniella</taxon>
    </lineage>
</organism>
<feature type="transmembrane region" description="Helical" evidence="1">
    <location>
        <begin position="405"/>
        <end position="425"/>
    </location>
</feature>
<protein>
    <recommendedName>
        <fullName evidence="4">Glycosyltransferase RgtA/B/C/D-like domain-containing protein</fullName>
    </recommendedName>
</protein>
<keyword evidence="1" id="KW-0812">Transmembrane</keyword>
<dbReference type="Proteomes" id="UP000654482">
    <property type="component" value="Unassembled WGS sequence"/>
</dbReference>
<evidence type="ECO:0000313" key="3">
    <source>
        <dbReference type="Proteomes" id="UP000654482"/>
    </source>
</evidence>
<keyword evidence="1" id="KW-1133">Transmembrane helix</keyword>
<sequence>MFMQRAYLKIVAVIAAIALLGFSTVGNYGASWDEGTEISIVKYNFEWIVKGREIPKDLKYYGVLFNFTAEVAYQAQQLFQQGLNYNPLQDQTLEEGDRGVAEAIYKRLKVKHSLTFLVSLIAYIAVAGIVGILAGWEFAWIAPPFLVLLPRFWGHSFFNPKDVPFAALFTLGTWLGAYLIDRYIQAKPKYIRLGKNALTNYSILYGILIGLVTGIRVGGFFLLFFLPLTHLIVGISKGKFLHYFLSCWKFYLLIGFAWAATTTLIHPASWSNPVQWFIATLQYLSSHAWPGKNTFAGQSLSATEIPWYYLPQWFHITTPVIFQVTLLLALILLTIKYKKLNTLQQACAILVLLQIFFLPIVAILKQSALYNGIRQFIFVLPGIAALCVIALIWIYQTLQKKGFKLFYIALIIVLLSPIAVDAIAVHPYEYVYFNRLAGGLKNTYGQYDHDYWGLSLREGMEWLNVNAQPNSTISIGGQPYLAQMYADSHFKFLDIEEDLRYGKKGKPDYYLSMHYLNLETVFPDCPIVHQVKRQGASLATIKKCS</sequence>
<dbReference type="RefSeq" id="WP_194029997.1">
    <property type="nucleotide sequence ID" value="NZ_JADEWZ010000018.1"/>
</dbReference>
<comment type="caution">
    <text evidence="2">The sequence shown here is derived from an EMBL/GenBank/DDBJ whole genome shotgun (WGS) entry which is preliminary data.</text>
</comment>
<gene>
    <name evidence="2" type="ORF">IQ249_13465</name>
</gene>
<feature type="transmembrane region" description="Helical" evidence="1">
    <location>
        <begin position="165"/>
        <end position="184"/>
    </location>
</feature>
<feature type="transmembrane region" description="Helical" evidence="1">
    <location>
        <begin position="376"/>
        <end position="398"/>
    </location>
</feature>
<reference evidence="2" key="1">
    <citation type="submission" date="2020-10" db="EMBL/GenBank/DDBJ databases">
        <authorList>
            <person name="Castelo-Branco R."/>
            <person name="Eusebio N."/>
            <person name="Adriana R."/>
            <person name="Vieira A."/>
            <person name="Brugerolle De Fraissinette N."/>
            <person name="Rezende De Castro R."/>
            <person name="Schneider M.P."/>
            <person name="Vasconcelos V."/>
            <person name="Leao P.N."/>
        </authorList>
    </citation>
    <scope>NUCLEOTIDE SEQUENCE</scope>
    <source>
        <strain evidence="2">LEGE 07157</strain>
    </source>
</reference>